<feature type="transmembrane region" description="Helical" evidence="2">
    <location>
        <begin position="354"/>
        <end position="376"/>
    </location>
</feature>
<evidence type="ECO:0000256" key="1">
    <source>
        <dbReference type="SAM" id="MobiDB-lite"/>
    </source>
</evidence>
<dbReference type="InterPro" id="IPR007168">
    <property type="entry name" value="Phageshock_PspC_N"/>
</dbReference>
<sequence>MSQNDSTTTPPPYGGPSTGLSGRGSRFFDWMRSLGVVRADGWVGGVCAGVAYRLGIDPLIVRGIAVVAAVLGAPVLLVYALAWALLPDRDGRIHLQRLFEGDVDAPIVAAGVLIVLSLLPWSSGLGWFGGGVWHDWGWAEIVGRVFWTLLVLALVAGLIVFAVRAADKRPGASTPAGRPAPPAPGAWPSATAEGAPSDSSSPPTTSAASAAFATGADGATTTTAASADPTTEAGAPTPPLDITAEPVAPPAPTVGASPQDVADWQQRQAEWKADHARWKARLAEDMRAVKAQRSAEIRSQAAAANAAANARRAAYRAANPRVGAPLGWLTVGLAIIAGAAVSALWIPLTGLSGYASTAALAAATLVFGLAALIAGLARRRSGFLITFGIILAALTALTAALPGGARASFSATSIVAGADQTLSPSSDAAYVQGWGHTTIDLTDAVTASGTPEIDLAKGSDATTLIIPADATVRLEAATPSAVIVTDPSGAEHVHRCQPRPLGGCSTNIVVGPGGDPDAVVRIAQLDDVLVQREQK</sequence>
<evidence type="ECO:0000259" key="3">
    <source>
        <dbReference type="Pfam" id="PF04024"/>
    </source>
</evidence>
<feature type="transmembrane region" description="Helical" evidence="2">
    <location>
        <begin position="59"/>
        <end position="86"/>
    </location>
</feature>
<evidence type="ECO:0000313" key="4">
    <source>
        <dbReference type="EMBL" id="MBB2968341.1"/>
    </source>
</evidence>
<dbReference type="RefSeq" id="WP_221209639.1">
    <property type="nucleotide sequence ID" value="NZ_JACHVP010000003.1"/>
</dbReference>
<protein>
    <submittedName>
        <fullName evidence="4">Phage shock protein PspC (Stress-responsive transcriptional regulator)</fullName>
    </submittedName>
</protein>
<keyword evidence="2" id="KW-0472">Membrane</keyword>
<dbReference type="EMBL" id="JACHVP010000003">
    <property type="protein sequence ID" value="MBB2968341.1"/>
    <property type="molecule type" value="Genomic_DNA"/>
</dbReference>
<name>A0A7W4UZ89_LEIAQ</name>
<feature type="region of interest" description="Disordered" evidence="1">
    <location>
        <begin position="169"/>
        <end position="268"/>
    </location>
</feature>
<dbReference type="AlphaFoldDB" id="A0A7W4UZ89"/>
<keyword evidence="2" id="KW-1133">Transmembrane helix</keyword>
<dbReference type="Proteomes" id="UP000538196">
    <property type="component" value="Unassembled WGS sequence"/>
</dbReference>
<evidence type="ECO:0000256" key="2">
    <source>
        <dbReference type="SAM" id="Phobius"/>
    </source>
</evidence>
<feature type="region of interest" description="Disordered" evidence="1">
    <location>
        <begin position="1"/>
        <end position="20"/>
    </location>
</feature>
<feature type="transmembrane region" description="Helical" evidence="2">
    <location>
        <begin position="107"/>
        <end position="129"/>
    </location>
</feature>
<accession>A0A7W4UZ89</accession>
<organism evidence="4 5">
    <name type="scientific">Leifsonia aquatica</name>
    <name type="common">Corynebacterium aquaticum</name>
    <dbReference type="NCBI Taxonomy" id="144185"/>
    <lineage>
        <taxon>Bacteria</taxon>
        <taxon>Bacillati</taxon>
        <taxon>Actinomycetota</taxon>
        <taxon>Actinomycetes</taxon>
        <taxon>Micrococcales</taxon>
        <taxon>Microbacteriaceae</taxon>
        <taxon>Leifsonia</taxon>
    </lineage>
</organism>
<reference evidence="4 5" key="1">
    <citation type="submission" date="2020-08" db="EMBL/GenBank/DDBJ databases">
        <title>Sequencing the genomes of 1000 actinobacteria strains.</title>
        <authorList>
            <person name="Klenk H.-P."/>
        </authorList>
    </citation>
    <scope>NUCLEOTIDE SEQUENCE [LARGE SCALE GENOMIC DNA]</scope>
    <source>
        <strain evidence="4 5">DSM 20146</strain>
    </source>
</reference>
<keyword evidence="2" id="KW-0812">Transmembrane</keyword>
<feature type="compositionally biased region" description="Low complexity" evidence="1">
    <location>
        <begin position="186"/>
        <end position="231"/>
    </location>
</feature>
<comment type="caution">
    <text evidence="4">The sequence shown here is derived from an EMBL/GenBank/DDBJ whole genome shotgun (WGS) entry which is preliminary data.</text>
</comment>
<dbReference type="Pfam" id="PF04024">
    <property type="entry name" value="PspC"/>
    <property type="match status" value="1"/>
</dbReference>
<feature type="domain" description="Phage shock protein PspC N-terminal" evidence="3">
    <location>
        <begin position="38"/>
        <end position="88"/>
    </location>
</feature>
<feature type="transmembrane region" description="Helical" evidence="2">
    <location>
        <begin position="326"/>
        <end position="348"/>
    </location>
</feature>
<evidence type="ECO:0000313" key="5">
    <source>
        <dbReference type="Proteomes" id="UP000538196"/>
    </source>
</evidence>
<gene>
    <name evidence="4" type="ORF">FHX33_003111</name>
</gene>
<feature type="transmembrane region" description="Helical" evidence="2">
    <location>
        <begin position="383"/>
        <end position="405"/>
    </location>
</feature>
<proteinExistence type="predicted"/>
<feature type="transmembrane region" description="Helical" evidence="2">
    <location>
        <begin position="141"/>
        <end position="163"/>
    </location>
</feature>
<keyword evidence="5" id="KW-1185">Reference proteome</keyword>